<gene>
    <name evidence="11" type="ORF">BT96DRAFT_1064867</name>
</gene>
<accession>A0A6A4I0L4</accession>
<dbReference type="AlphaFoldDB" id="A0A6A4I0L4"/>
<keyword evidence="2 8" id="KW-0645">Protease</keyword>
<dbReference type="SUPFAM" id="SSF54897">
    <property type="entry name" value="Protease propeptides/inhibitors"/>
    <property type="match status" value="1"/>
</dbReference>
<evidence type="ECO:0000256" key="5">
    <source>
        <dbReference type="ARBA" id="ARBA00022825"/>
    </source>
</evidence>
<keyword evidence="5 8" id="KW-0720">Serine protease</keyword>
<evidence type="ECO:0000313" key="12">
    <source>
        <dbReference type="Proteomes" id="UP000799118"/>
    </source>
</evidence>
<evidence type="ECO:0000256" key="1">
    <source>
        <dbReference type="ARBA" id="ARBA00004239"/>
    </source>
</evidence>
<evidence type="ECO:0000313" key="11">
    <source>
        <dbReference type="EMBL" id="KAE9405292.1"/>
    </source>
</evidence>
<dbReference type="Gene3D" id="3.40.50.200">
    <property type="entry name" value="Peptidase S8/S53 domain"/>
    <property type="match status" value="1"/>
</dbReference>
<keyword evidence="7" id="KW-0865">Zymogen</keyword>
<dbReference type="GO" id="GO:0004252">
    <property type="term" value="F:serine-type endopeptidase activity"/>
    <property type="evidence" value="ECO:0007669"/>
    <property type="project" value="UniProtKB-UniRule"/>
</dbReference>
<protein>
    <submittedName>
        <fullName evidence="11">Family S53 protease</fullName>
    </submittedName>
</protein>
<dbReference type="GO" id="GO:0046872">
    <property type="term" value="F:metal ion binding"/>
    <property type="evidence" value="ECO:0007669"/>
    <property type="project" value="UniProtKB-UniRule"/>
</dbReference>
<dbReference type="SUPFAM" id="SSF52743">
    <property type="entry name" value="Subtilisin-like"/>
    <property type="match status" value="1"/>
</dbReference>
<evidence type="ECO:0000256" key="8">
    <source>
        <dbReference type="PROSITE-ProRule" id="PRU01032"/>
    </source>
</evidence>
<keyword evidence="12" id="KW-1185">Reference proteome</keyword>
<comment type="subcellular location">
    <subcellularLocation>
        <location evidence="1">Secreted</location>
        <location evidence="1">Extracellular space</location>
    </subcellularLocation>
</comment>
<feature type="binding site" evidence="8">
    <location>
        <position position="562"/>
    </location>
    <ligand>
        <name>Ca(2+)</name>
        <dbReference type="ChEBI" id="CHEBI:29108"/>
    </ligand>
</feature>
<proteinExistence type="predicted"/>
<keyword evidence="9" id="KW-0732">Signal</keyword>
<dbReference type="InterPro" id="IPR050819">
    <property type="entry name" value="Tripeptidyl-peptidase_I"/>
</dbReference>
<reference evidence="11" key="1">
    <citation type="journal article" date="2019" name="Environ. Microbiol.">
        <title>Fungal ecological strategies reflected in gene transcription - a case study of two litter decomposers.</title>
        <authorList>
            <person name="Barbi F."/>
            <person name="Kohler A."/>
            <person name="Barry K."/>
            <person name="Baskaran P."/>
            <person name="Daum C."/>
            <person name="Fauchery L."/>
            <person name="Ihrmark K."/>
            <person name="Kuo A."/>
            <person name="LaButti K."/>
            <person name="Lipzen A."/>
            <person name="Morin E."/>
            <person name="Grigoriev I.V."/>
            <person name="Henrissat B."/>
            <person name="Lindahl B."/>
            <person name="Martin F."/>
        </authorList>
    </citation>
    <scope>NUCLEOTIDE SEQUENCE</scope>
    <source>
        <strain evidence="11">JB14</strain>
    </source>
</reference>
<evidence type="ECO:0000256" key="3">
    <source>
        <dbReference type="ARBA" id="ARBA00022723"/>
    </source>
</evidence>
<feature type="active site" description="Charge relay system" evidence="8">
    <location>
        <position position="498"/>
    </location>
</feature>
<dbReference type="PANTHER" id="PTHR14218">
    <property type="entry name" value="PROTEASE S8 TRIPEPTIDYL PEPTIDASE I CLN2"/>
    <property type="match status" value="1"/>
</dbReference>
<feature type="domain" description="Peptidase S53" evidence="10">
    <location>
        <begin position="210"/>
        <end position="581"/>
    </location>
</feature>
<dbReference type="GO" id="GO:0006508">
    <property type="term" value="P:proteolysis"/>
    <property type="evidence" value="ECO:0007669"/>
    <property type="project" value="UniProtKB-KW"/>
</dbReference>
<feature type="chain" id="PRO_5025596301" evidence="9">
    <location>
        <begin position="23"/>
        <end position="581"/>
    </location>
</feature>
<dbReference type="InterPro" id="IPR015366">
    <property type="entry name" value="S53_propep"/>
</dbReference>
<dbReference type="CDD" id="cd11377">
    <property type="entry name" value="Pro-peptidase_S53"/>
    <property type="match status" value="1"/>
</dbReference>
<dbReference type="Pfam" id="PF09286">
    <property type="entry name" value="Pro-kuma_activ"/>
    <property type="match status" value="1"/>
</dbReference>
<dbReference type="OrthoDB" id="409122at2759"/>
<name>A0A6A4I0L4_9AGAR</name>
<keyword evidence="3 8" id="KW-0479">Metal-binding</keyword>
<dbReference type="CDD" id="cd04056">
    <property type="entry name" value="Peptidases_S53"/>
    <property type="match status" value="1"/>
</dbReference>
<dbReference type="SMART" id="SM00944">
    <property type="entry name" value="Pro-kuma_activ"/>
    <property type="match status" value="1"/>
</dbReference>
<evidence type="ECO:0000256" key="4">
    <source>
        <dbReference type="ARBA" id="ARBA00022801"/>
    </source>
</evidence>
<dbReference type="PROSITE" id="PS51695">
    <property type="entry name" value="SEDOLISIN"/>
    <property type="match status" value="1"/>
</dbReference>
<evidence type="ECO:0000256" key="6">
    <source>
        <dbReference type="ARBA" id="ARBA00022837"/>
    </source>
</evidence>
<dbReference type="InterPro" id="IPR030400">
    <property type="entry name" value="Sedolisin_dom"/>
</dbReference>
<dbReference type="InterPro" id="IPR036852">
    <property type="entry name" value="Peptidase_S8/S53_dom_sf"/>
</dbReference>
<dbReference type="EMBL" id="ML769410">
    <property type="protein sequence ID" value="KAE9405292.1"/>
    <property type="molecule type" value="Genomic_DNA"/>
</dbReference>
<dbReference type="Proteomes" id="UP000799118">
    <property type="component" value="Unassembled WGS sequence"/>
</dbReference>
<feature type="active site" description="Charge relay system" evidence="8">
    <location>
        <position position="288"/>
    </location>
</feature>
<organism evidence="11 12">
    <name type="scientific">Gymnopus androsaceus JB14</name>
    <dbReference type="NCBI Taxonomy" id="1447944"/>
    <lineage>
        <taxon>Eukaryota</taxon>
        <taxon>Fungi</taxon>
        <taxon>Dikarya</taxon>
        <taxon>Basidiomycota</taxon>
        <taxon>Agaricomycotina</taxon>
        <taxon>Agaricomycetes</taxon>
        <taxon>Agaricomycetidae</taxon>
        <taxon>Agaricales</taxon>
        <taxon>Marasmiineae</taxon>
        <taxon>Omphalotaceae</taxon>
        <taxon>Gymnopus</taxon>
    </lineage>
</organism>
<evidence type="ECO:0000256" key="7">
    <source>
        <dbReference type="ARBA" id="ARBA00023145"/>
    </source>
</evidence>
<evidence type="ECO:0000259" key="10">
    <source>
        <dbReference type="PROSITE" id="PS51695"/>
    </source>
</evidence>
<sequence>MVYLAPFAVALAALSALPTSMAAAHRAMVVHEEREVPAHFALAGTPSPDTPISLKIALTATDMSGLEKVAWDVSTPGNPLYGQHLNYDETRAYAAPHPETVSAVTKWLNENGITNLTTSGAFNDWLAFTVPISTANSLLKANFQKFSEVGGPTELTRTLSYSIPVDLKQHVDLVYPTTDFVRLSKGPRFEVHKTLDKLATRDVSASCQSAITPQCLQALYGIPTTSATNSSNNNTIGVSAFLNQWAEKADLEQFLKAYRTDIPSTTTFQEQNLDGGMDPQLPGAAGIEANLDTQYTVGVATGVPVTLFSVGSANTDGGLDGFLDLANNLLNQTTTPGVLTTRFNEGDVTQALAVNLCNAYMMLGGRGTSVIYASGDGGVSGSQSQNCTTFVPTFPSGCPWVTSVGSTNLTNNDAGNLTETAATFSAGGFSNYFTIPSYQNDAVNLYLDGLGSMYSGKYNSSRKARAYPDVSTNGVNYTIILNDVLQIIGLKASVGGTSCSSPTFASIIALINDRLIGVGKPRLGFLNNRLYAKATSGAFNDITTGSNPGCGTNGFPAAQGWDPVTGLGTPNFGNLLAAAMG</sequence>
<feature type="signal peptide" evidence="9">
    <location>
        <begin position="1"/>
        <end position="22"/>
    </location>
</feature>
<evidence type="ECO:0000256" key="9">
    <source>
        <dbReference type="SAM" id="SignalP"/>
    </source>
</evidence>
<keyword evidence="4 8" id="KW-0378">Hydrolase</keyword>
<dbReference type="GO" id="GO:0008240">
    <property type="term" value="F:tripeptidyl-peptidase activity"/>
    <property type="evidence" value="ECO:0007669"/>
    <property type="project" value="TreeGrafter"/>
</dbReference>
<dbReference type="PANTHER" id="PTHR14218:SF15">
    <property type="entry name" value="TRIPEPTIDYL-PEPTIDASE 1"/>
    <property type="match status" value="1"/>
</dbReference>
<feature type="binding site" evidence="8">
    <location>
        <position position="541"/>
    </location>
    <ligand>
        <name>Ca(2+)</name>
        <dbReference type="ChEBI" id="CHEBI:29108"/>
    </ligand>
</feature>
<feature type="binding site" evidence="8">
    <location>
        <position position="542"/>
    </location>
    <ligand>
        <name>Ca(2+)</name>
        <dbReference type="ChEBI" id="CHEBI:29108"/>
    </ligand>
</feature>
<evidence type="ECO:0000256" key="2">
    <source>
        <dbReference type="ARBA" id="ARBA00022670"/>
    </source>
</evidence>
<feature type="binding site" evidence="8">
    <location>
        <position position="560"/>
    </location>
    <ligand>
        <name>Ca(2+)</name>
        <dbReference type="ChEBI" id="CHEBI:29108"/>
    </ligand>
</feature>
<keyword evidence="6 8" id="KW-0106">Calcium</keyword>
<comment type="cofactor">
    <cofactor evidence="8">
        <name>Ca(2+)</name>
        <dbReference type="ChEBI" id="CHEBI:29108"/>
    </cofactor>
    <text evidence="8">Binds 1 Ca(2+) ion per subunit.</text>
</comment>
<dbReference type="GO" id="GO:0005576">
    <property type="term" value="C:extracellular region"/>
    <property type="evidence" value="ECO:0007669"/>
    <property type="project" value="UniProtKB-SubCell"/>
</dbReference>
<feature type="active site" description="Charge relay system" evidence="8">
    <location>
        <position position="292"/>
    </location>
</feature>